<dbReference type="NCBIfam" id="TIGR01451">
    <property type="entry name" value="B_ant_repeat"/>
    <property type="match status" value="1"/>
</dbReference>
<sequence length="109" mass="12298">MVTLKPGQELKLYFKTKIVKEEDGKIVNRFYGINAENPDFNKDSNTVETQVHVRKLMVNKAVDEAEAKTGDTLTYKLTVENTGTAKWVETLTDKLTDDLQALKTEVGSF</sequence>
<accession>A0A0H2Q2G3</accession>
<dbReference type="RefSeq" id="WP_047242116.1">
    <property type="nucleotide sequence ID" value="NZ_CP010060.1"/>
</dbReference>
<proteinExistence type="predicted"/>
<organism evidence="1 2">
    <name type="scientific">Enterococcus cecorum</name>
    <dbReference type="NCBI Taxonomy" id="44008"/>
    <lineage>
        <taxon>Bacteria</taxon>
        <taxon>Bacillati</taxon>
        <taxon>Bacillota</taxon>
        <taxon>Bacilli</taxon>
        <taxon>Lactobacillales</taxon>
        <taxon>Enterococcaceae</taxon>
        <taxon>Enterococcus</taxon>
    </lineage>
</organism>
<evidence type="ECO:0000313" key="1">
    <source>
        <dbReference type="EMBL" id="OUQ10186.1"/>
    </source>
</evidence>
<dbReference type="Proteomes" id="UP000196074">
    <property type="component" value="Unassembled WGS sequence"/>
</dbReference>
<dbReference type="InterPro" id="IPR047589">
    <property type="entry name" value="DUF11_rpt"/>
</dbReference>
<evidence type="ECO:0000313" key="2">
    <source>
        <dbReference type="Proteomes" id="UP000196074"/>
    </source>
</evidence>
<dbReference type="EMBL" id="NFLC01000012">
    <property type="protein sequence ID" value="OUQ10186.1"/>
    <property type="molecule type" value="Genomic_DNA"/>
</dbReference>
<protein>
    <submittedName>
        <fullName evidence="1">Uncharacterized protein</fullName>
    </submittedName>
</protein>
<comment type="caution">
    <text evidence="1">The sequence shown here is derived from an EMBL/GenBank/DDBJ whole genome shotgun (WGS) entry which is preliminary data.</text>
</comment>
<reference evidence="2" key="1">
    <citation type="submission" date="2017-04" db="EMBL/GenBank/DDBJ databases">
        <title>Function of individual gut microbiota members based on whole genome sequencing of pure cultures obtained from chicken caecum.</title>
        <authorList>
            <person name="Medvecky M."/>
            <person name="Cejkova D."/>
            <person name="Polansky O."/>
            <person name="Karasova D."/>
            <person name="Kubasova T."/>
            <person name="Cizek A."/>
            <person name="Rychlik I."/>
        </authorList>
    </citation>
    <scope>NUCLEOTIDE SEQUENCE [LARGE SCALE GENOMIC DNA]</scope>
    <source>
        <strain evidence="2">An144</strain>
    </source>
</reference>
<dbReference type="AlphaFoldDB" id="A0A0H2Q2G3"/>
<gene>
    <name evidence="1" type="ORF">B5E88_07390</name>
</gene>
<name>A0A0H2Q2G3_9ENTE</name>
<dbReference type="Gene3D" id="2.60.40.740">
    <property type="match status" value="1"/>
</dbReference>